<dbReference type="GO" id="GO:0005789">
    <property type="term" value="C:endoplasmic reticulum membrane"/>
    <property type="evidence" value="ECO:0007669"/>
    <property type="project" value="UniProtKB-SubCell"/>
</dbReference>
<organism evidence="11 12">
    <name type="scientific">Urochloa decumbens</name>
    <dbReference type="NCBI Taxonomy" id="240449"/>
    <lineage>
        <taxon>Eukaryota</taxon>
        <taxon>Viridiplantae</taxon>
        <taxon>Streptophyta</taxon>
        <taxon>Embryophyta</taxon>
        <taxon>Tracheophyta</taxon>
        <taxon>Spermatophyta</taxon>
        <taxon>Magnoliopsida</taxon>
        <taxon>Liliopsida</taxon>
        <taxon>Poales</taxon>
        <taxon>Poaceae</taxon>
        <taxon>PACMAD clade</taxon>
        <taxon>Panicoideae</taxon>
        <taxon>Panicodae</taxon>
        <taxon>Paniceae</taxon>
        <taxon>Melinidinae</taxon>
        <taxon>Urochloa</taxon>
    </lineage>
</organism>
<dbReference type="SUPFAM" id="SSF53383">
    <property type="entry name" value="PLP-dependent transferases"/>
    <property type="match status" value="1"/>
</dbReference>
<evidence type="ECO:0000256" key="8">
    <source>
        <dbReference type="ARBA" id="ARBA00022919"/>
    </source>
</evidence>
<dbReference type="AlphaFoldDB" id="A0ABC8XEL7"/>
<dbReference type="PANTHER" id="PTHR13693">
    <property type="entry name" value="CLASS II AMINOTRANSFERASE/8-AMINO-7-OXONONANOATE SYNTHASE"/>
    <property type="match status" value="1"/>
</dbReference>
<evidence type="ECO:0000256" key="2">
    <source>
        <dbReference type="ARBA" id="ARBA00004389"/>
    </source>
</evidence>
<gene>
    <name evidence="11" type="ORF">URODEC1_LOCUS22778</name>
</gene>
<dbReference type="InterPro" id="IPR015422">
    <property type="entry name" value="PyrdxlP-dep_Trfase_small"/>
</dbReference>
<sequence length="336" mass="36398">MAQWEALVDAALASLAARRLLFNTRLIALAPPPPPAETFAGPEAWDRATVEVQDCLLCPTGFSANTAVMTALGSISSLLAAGRKPAEDERIAIFSDALNHAATIDGIRLVERQQEAVAFVYKHCDMSHLDFLLSSCSLERKVVVTDRHAHGTLLCGENGGGVPELYGCENDVDICLGSLSKGVGCQGGFVACSTRWKRLILSRGRSFIFSTALPVPVVASVNAAIYVSKEEIWRRSVIWEHVQYFASLTKLNITSPIIVVVVGSEEAAVNAHRHLLRSGFLVQPIRPPVVPPNSSRLRITLSAAHSSDDIKRLVDALTPWLPNNHVEQSYSASSRL</sequence>
<dbReference type="Gene3D" id="3.90.1150.10">
    <property type="entry name" value="Aspartate Aminotransferase, domain 1"/>
    <property type="match status" value="1"/>
</dbReference>
<keyword evidence="8" id="KW-0746">Sphingolipid metabolism</keyword>
<comment type="subcellular location">
    <subcellularLocation>
        <location evidence="2">Endoplasmic reticulum membrane</location>
        <topology evidence="2">Single-pass membrane protein</topology>
    </subcellularLocation>
</comment>
<comment type="cofactor">
    <cofactor evidence="1">
        <name>pyridoxal 5'-phosphate</name>
        <dbReference type="ChEBI" id="CHEBI:597326"/>
    </cofactor>
</comment>
<accession>A0ABC8XEL7</accession>
<protein>
    <recommendedName>
        <fullName evidence="5">serine C-palmitoyltransferase</fullName>
        <ecNumber evidence="5">2.3.1.50</ecNumber>
    </recommendedName>
</protein>
<keyword evidence="12" id="KW-1185">Reference proteome</keyword>
<evidence type="ECO:0000256" key="9">
    <source>
        <dbReference type="ARBA" id="ARBA00048528"/>
    </source>
</evidence>
<keyword evidence="6" id="KW-0808">Transferase</keyword>
<dbReference type="InterPro" id="IPR015421">
    <property type="entry name" value="PyrdxlP-dep_Trfase_major"/>
</dbReference>
<evidence type="ECO:0000256" key="6">
    <source>
        <dbReference type="ARBA" id="ARBA00022679"/>
    </source>
</evidence>
<dbReference type="PANTHER" id="PTHR13693:SF89">
    <property type="entry name" value="OS01G0736400 PROTEIN"/>
    <property type="match status" value="1"/>
</dbReference>
<dbReference type="EC" id="2.3.1.50" evidence="5"/>
<evidence type="ECO:0000256" key="7">
    <source>
        <dbReference type="ARBA" id="ARBA00022824"/>
    </source>
</evidence>
<name>A0ABC8XEL7_9POAL</name>
<evidence type="ECO:0000256" key="3">
    <source>
        <dbReference type="ARBA" id="ARBA00004760"/>
    </source>
</evidence>
<comment type="catalytic activity">
    <reaction evidence="9">
        <text>L-serine + hexadecanoyl-CoA + H(+) = 3-oxosphinganine + CO2 + CoA</text>
        <dbReference type="Rhea" id="RHEA:14761"/>
        <dbReference type="ChEBI" id="CHEBI:15378"/>
        <dbReference type="ChEBI" id="CHEBI:16526"/>
        <dbReference type="ChEBI" id="CHEBI:33384"/>
        <dbReference type="ChEBI" id="CHEBI:57287"/>
        <dbReference type="ChEBI" id="CHEBI:57379"/>
        <dbReference type="ChEBI" id="CHEBI:58299"/>
        <dbReference type="EC" id="2.3.1.50"/>
    </reaction>
</comment>
<dbReference type="GO" id="GO:0006665">
    <property type="term" value="P:sphingolipid metabolic process"/>
    <property type="evidence" value="ECO:0007669"/>
    <property type="project" value="UniProtKB-KW"/>
</dbReference>
<dbReference type="GO" id="GO:0004758">
    <property type="term" value="F:serine C-palmitoyltransferase activity"/>
    <property type="evidence" value="ECO:0007669"/>
    <property type="project" value="UniProtKB-EC"/>
</dbReference>
<proteinExistence type="predicted"/>
<dbReference type="EMBL" id="OZ075124">
    <property type="protein sequence ID" value="CAL4924298.1"/>
    <property type="molecule type" value="Genomic_DNA"/>
</dbReference>
<evidence type="ECO:0000256" key="1">
    <source>
        <dbReference type="ARBA" id="ARBA00001933"/>
    </source>
</evidence>
<evidence type="ECO:0000259" key="10">
    <source>
        <dbReference type="Pfam" id="PF00155"/>
    </source>
</evidence>
<evidence type="ECO:0000256" key="4">
    <source>
        <dbReference type="ARBA" id="ARBA00004991"/>
    </source>
</evidence>
<evidence type="ECO:0000256" key="5">
    <source>
        <dbReference type="ARBA" id="ARBA00013220"/>
    </source>
</evidence>
<dbReference type="InterPro" id="IPR050087">
    <property type="entry name" value="AON_synthase_class-II"/>
</dbReference>
<dbReference type="InterPro" id="IPR015424">
    <property type="entry name" value="PyrdxlP-dep_Trfase"/>
</dbReference>
<dbReference type="Proteomes" id="UP001497457">
    <property type="component" value="Chromosome 14rd"/>
</dbReference>
<keyword evidence="7" id="KW-0256">Endoplasmic reticulum</keyword>
<dbReference type="InterPro" id="IPR004839">
    <property type="entry name" value="Aminotransferase_I/II_large"/>
</dbReference>
<keyword evidence="8" id="KW-0443">Lipid metabolism</keyword>
<comment type="pathway">
    <text evidence="4">Sphingolipid metabolism.</text>
</comment>
<reference evidence="12" key="1">
    <citation type="submission" date="2024-06" db="EMBL/GenBank/DDBJ databases">
        <authorList>
            <person name="Ryan C."/>
        </authorList>
    </citation>
    <scope>NUCLEOTIDE SEQUENCE [LARGE SCALE GENOMIC DNA]</scope>
</reference>
<dbReference type="Gene3D" id="3.40.640.10">
    <property type="entry name" value="Type I PLP-dependent aspartate aminotransferase-like (Major domain)"/>
    <property type="match status" value="2"/>
</dbReference>
<reference evidence="11 12" key="2">
    <citation type="submission" date="2024-10" db="EMBL/GenBank/DDBJ databases">
        <authorList>
            <person name="Ryan C."/>
        </authorList>
    </citation>
    <scope>NUCLEOTIDE SEQUENCE [LARGE SCALE GENOMIC DNA]</scope>
</reference>
<comment type="pathway">
    <text evidence="3">Lipid metabolism; sphingolipid metabolism.</text>
</comment>
<evidence type="ECO:0000313" key="12">
    <source>
        <dbReference type="Proteomes" id="UP001497457"/>
    </source>
</evidence>
<feature type="domain" description="Aminotransferase class I/classII large" evidence="10">
    <location>
        <begin position="165"/>
        <end position="317"/>
    </location>
</feature>
<evidence type="ECO:0000313" key="11">
    <source>
        <dbReference type="EMBL" id="CAL4924298.1"/>
    </source>
</evidence>
<dbReference type="Pfam" id="PF00155">
    <property type="entry name" value="Aminotran_1_2"/>
    <property type="match status" value="1"/>
</dbReference>